<dbReference type="EMBL" id="NBTZ01000115">
    <property type="protein sequence ID" value="OTP69454.1"/>
    <property type="molecule type" value="Genomic_DNA"/>
</dbReference>
<evidence type="ECO:0000313" key="2">
    <source>
        <dbReference type="Proteomes" id="UP000195221"/>
    </source>
</evidence>
<accession>A0A242MDT2</accession>
<name>A0A242MDT2_CABSO</name>
<proteinExistence type="predicted"/>
<sequence length="82" mass="8932">MSSDGLTIELTDVHGTCGKERSYYSVNPAGEVVNQDCWHADASNLYLTMAGTVLPMPLAPMKRSFVEAVTHRPARRALIPSV</sequence>
<dbReference type="AlphaFoldDB" id="A0A242MDT2"/>
<protein>
    <submittedName>
        <fullName evidence="1">Uncharacterized protein</fullName>
    </submittedName>
</protein>
<organism evidence="1 2">
    <name type="scientific">Caballeronia sordidicola</name>
    <name type="common">Burkholderia sordidicola</name>
    <dbReference type="NCBI Taxonomy" id="196367"/>
    <lineage>
        <taxon>Bacteria</taxon>
        <taxon>Pseudomonadati</taxon>
        <taxon>Pseudomonadota</taxon>
        <taxon>Betaproteobacteria</taxon>
        <taxon>Burkholderiales</taxon>
        <taxon>Burkholderiaceae</taxon>
        <taxon>Caballeronia</taxon>
    </lineage>
</organism>
<gene>
    <name evidence="1" type="ORF">PAMC26577_30915</name>
</gene>
<evidence type="ECO:0000313" key="1">
    <source>
        <dbReference type="EMBL" id="OTP69454.1"/>
    </source>
</evidence>
<reference evidence="1 2" key="1">
    <citation type="submission" date="2017-03" db="EMBL/GenBank/DDBJ databases">
        <title>Genome analysis of strain PAMC 26577.</title>
        <authorList>
            <person name="Oh H.-M."/>
            <person name="Yang J.-A."/>
        </authorList>
    </citation>
    <scope>NUCLEOTIDE SEQUENCE [LARGE SCALE GENOMIC DNA]</scope>
    <source>
        <strain evidence="1 2">PAMC 26577</strain>
    </source>
</reference>
<comment type="caution">
    <text evidence="1">The sequence shown here is derived from an EMBL/GenBank/DDBJ whole genome shotgun (WGS) entry which is preliminary data.</text>
</comment>
<dbReference type="Proteomes" id="UP000195221">
    <property type="component" value="Unassembled WGS sequence"/>
</dbReference>